<evidence type="ECO:0000313" key="2">
    <source>
        <dbReference type="Proteomes" id="UP000607796"/>
    </source>
</evidence>
<keyword evidence="2" id="KW-1185">Reference proteome</keyword>
<accession>A0ABR9X5P8</accession>
<reference evidence="1 2" key="1">
    <citation type="journal article" date="2021" name="Int. J. Syst. Evol. Microbiol.">
        <title>Salipiger mangrovisoli sp. nov., isolated from mangrove soil and the proposal for the reclassification of Paraphaeobacter pallidus as Salipiger pallidus comb. nov.</title>
        <authorList>
            <person name="Du J."/>
            <person name="Liu Y."/>
            <person name="Pei T."/>
            <person name="Deng M.R."/>
            <person name="Zhu H."/>
        </authorList>
    </citation>
    <scope>NUCLEOTIDE SEQUENCE [LARGE SCALE GENOMIC DNA]</scope>
    <source>
        <strain evidence="1 2">6D45A</strain>
    </source>
</reference>
<dbReference type="EMBL" id="JADFFK010000014">
    <property type="protein sequence ID" value="MBE9638862.1"/>
    <property type="molecule type" value="Genomic_DNA"/>
</dbReference>
<dbReference type="Proteomes" id="UP000607796">
    <property type="component" value="Unassembled WGS sequence"/>
</dbReference>
<protein>
    <submittedName>
        <fullName evidence="1">AroM family protein</fullName>
    </submittedName>
</protein>
<proteinExistence type="predicted"/>
<gene>
    <name evidence="1" type="ORF">IQ782_18565</name>
</gene>
<dbReference type="RefSeq" id="WP_194136154.1">
    <property type="nucleotide sequence ID" value="NZ_JADFFK010000014.1"/>
</dbReference>
<evidence type="ECO:0000313" key="1">
    <source>
        <dbReference type="EMBL" id="MBE9638862.1"/>
    </source>
</evidence>
<dbReference type="Pfam" id="PF07302">
    <property type="entry name" value="AroM"/>
    <property type="match status" value="1"/>
</dbReference>
<name>A0ABR9X5P8_9RHOB</name>
<sequence length="140" mass="15507">MSKAKRHIGIITTGHGPRDEYLHYHGLFLKSLGADVTITLRHIYDGLSLAELDPHEVDKSTPNLGAHVHVPGAKGNHMGDGWEHRFYDLQFATGLVQQAIEKLEEEDGVDMVLLACAAEFPEGALNARTMLIHPREIMFG</sequence>
<organism evidence="1 2">
    <name type="scientific">Salipiger mangrovisoli</name>
    <dbReference type="NCBI Taxonomy" id="2865933"/>
    <lineage>
        <taxon>Bacteria</taxon>
        <taxon>Pseudomonadati</taxon>
        <taxon>Pseudomonadota</taxon>
        <taxon>Alphaproteobacteria</taxon>
        <taxon>Rhodobacterales</taxon>
        <taxon>Roseobacteraceae</taxon>
        <taxon>Salipiger</taxon>
    </lineage>
</organism>
<comment type="caution">
    <text evidence="1">The sequence shown here is derived from an EMBL/GenBank/DDBJ whole genome shotgun (WGS) entry which is preliminary data.</text>
</comment>
<dbReference type="InterPro" id="IPR010843">
    <property type="entry name" value="Uncharacterised_AroM"/>
</dbReference>